<accession>A0ABP2IUN7</accession>
<dbReference type="EMBL" id="ACKQ02000002">
    <property type="protein sequence ID" value="EFK37487.1"/>
    <property type="molecule type" value="Genomic_DNA"/>
</dbReference>
<proteinExistence type="predicted"/>
<sequence>MKLQNYREKYRQRNFNRTQIIDKEIKMSLYNHKLYLKYIRITDE</sequence>
<organism evidence="1 2">
    <name type="scientific">Chryseobacterium gleum ATCC 35910</name>
    <dbReference type="NCBI Taxonomy" id="525257"/>
    <lineage>
        <taxon>Bacteria</taxon>
        <taxon>Pseudomonadati</taxon>
        <taxon>Bacteroidota</taxon>
        <taxon>Flavobacteriia</taxon>
        <taxon>Flavobacteriales</taxon>
        <taxon>Weeksellaceae</taxon>
        <taxon>Chryseobacterium group</taxon>
        <taxon>Chryseobacterium</taxon>
    </lineage>
</organism>
<evidence type="ECO:0000313" key="1">
    <source>
        <dbReference type="EMBL" id="EFK37487.1"/>
    </source>
</evidence>
<comment type="caution">
    <text evidence="1">The sequence shown here is derived from an EMBL/GenBank/DDBJ whole genome shotgun (WGS) entry which is preliminary data.</text>
</comment>
<dbReference type="Proteomes" id="UP000002969">
    <property type="component" value="Unassembled WGS sequence"/>
</dbReference>
<evidence type="ECO:0000313" key="2">
    <source>
        <dbReference type="Proteomes" id="UP000002969"/>
    </source>
</evidence>
<gene>
    <name evidence="1" type="ORF">HMPREF0204_10260</name>
</gene>
<keyword evidence="2" id="KW-1185">Reference proteome</keyword>
<protein>
    <submittedName>
        <fullName evidence="1">Uncharacterized protein</fullName>
    </submittedName>
</protein>
<reference evidence="1" key="1">
    <citation type="submission" date="2010-06" db="EMBL/GenBank/DDBJ databases">
        <authorList>
            <person name="Muzny D."/>
            <person name="Qin X."/>
            <person name="Buhay C."/>
            <person name="Dugan-Rocha S."/>
            <person name="Ding Y."/>
            <person name="Chen G."/>
            <person name="Hawes A."/>
            <person name="Holder M."/>
            <person name="Jhangiani S."/>
            <person name="Johnson A."/>
            <person name="Khan Z."/>
            <person name="Li Z."/>
            <person name="Liu W."/>
            <person name="Liu X."/>
            <person name="Perez L."/>
            <person name="Shen H."/>
            <person name="Wang Q."/>
            <person name="Watt J."/>
            <person name="Xi L."/>
            <person name="Xin Y."/>
            <person name="Zhou J."/>
            <person name="Deng J."/>
            <person name="Jiang H."/>
            <person name="Liu Y."/>
            <person name="Qu J."/>
            <person name="Song X.-Z."/>
            <person name="Zhang L."/>
            <person name="Villasana D."/>
            <person name="Johnson A."/>
            <person name="Liu J."/>
            <person name="Liyanage D."/>
            <person name="Lorensuhewa L."/>
            <person name="Robinson T."/>
            <person name="Song A."/>
            <person name="Song B.-B."/>
            <person name="Dinh H."/>
            <person name="Thornton R."/>
            <person name="Coyle M."/>
            <person name="Francisco L."/>
            <person name="Jackson L."/>
            <person name="Javaid M."/>
            <person name="Korchina V."/>
            <person name="Kovar C."/>
            <person name="Mata R."/>
            <person name="Mathew T."/>
            <person name="Ngo R."/>
            <person name="Nguyen L."/>
            <person name="Nguyen N."/>
            <person name="Okwuonu G."/>
            <person name="Ongeri F."/>
            <person name="Pham C."/>
            <person name="Simmons D."/>
            <person name="Wilczek-Boney K."/>
            <person name="Hale W."/>
            <person name="Jakkamsetti A."/>
            <person name="Pham P."/>
            <person name="Ruth R."/>
            <person name="San Lucas F."/>
            <person name="Warren J."/>
            <person name="Zhang J."/>
            <person name="Zhao Z."/>
            <person name="Zhou C."/>
            <person name="Zhu D."/>
            <person name="Lee S."/>
            <person name="Bess C."/>
            <person name="Blankenburg K."/>
            <person name="Forbes L."/>
            <person name="Fu Q."/>
            <person name="Gubbala S."/>
            <person name="Hirani K."/>
            <person name="Jayaseelan J.C."/>
            <person name="Lara F."/>
            <person name="Munidasa M."/>
            <person name="Palculict T."/>
            <person name="Patil S."/>
            <person name="Pu L.-L."/>
            <person name="Saada N."/>
            <person name="Tang L."/>
            <person name="Weissenberger G."/>
            <person name="Zhu Y."/>
            <person name="Hemphill L."/>
            <person name="Shang Y."/>
            <person name="Youmans B."/>
            <person name="Ayvaz T."/>
            <person name="Ross M."/>
            <person name="Santibanez J."/>
            <person name="Aqrawi P."/>
            <person name="Gross S."/>
            <person name="Joshi V."/>
            <person name="Fowler G."/>
            <person name="Nazareth L."/>
            <person name="Reid J."/>
            <person name="Worley K."/>
            <person name="Petrosino J."/>
            <person name="Highlander S."/>
            <person name="Gibbs R."/>
        </authorList>
    </citation>
    <scope>NUCLEOTIDE SEQUENCE [LARGE SCALE GENOMIC DNA]</scope>
    <source>
        <strain evidence="1">ATCC 35910</strain>
    </source>
</reference>
<name>A0ABP2IUN7_CHRGE</name>